<organism evidence="1">
    <name type="scientific">Vibrio alginolyticus</name>
    <dbReference type="NCBI Taxonomy" id="663"/>
    <lineage>
        <taxon>Bacteria</taxon>
        <taxon>Pseudomonadati</taxon>
        <taxon>Pseudomonadota</taxon>
        <taxon>Gammaproteobacteria</taxon>
        <taxon>Vibrionales</taxon>
        <taxon>Vibrionaceae</taxon>
        <taxon>Vibrio</taxon>
    </lineage>
</organism>
<sequence length="50" mass="5762">MVTSLEVISSLTIWKADKTIFKIVCKVLNVYRKINTKKHIQVFLGISLLQ</sequence>
<accession>A0A1W6UHK7</accession>
<gene>
    <name evidence="1" type="ORF">K05K4_05560</name>
</gene>
<reference evidence="1" key="1">
    <citation type="submission" date="2016-10" db="EMBL/GenBank/DDBJ databases">
        <title>The High Quality Genome of Vibrio alginolyticus K01M1.</title>
        <authorList>
            <person name="Wendling C."/>
            <person name="Chibani C.M."/>
            <person name="Hertel R."/>
            <person name="Sproer C."/>
            <person name="Bunk B."/>
            <person name="Overmann J."/>
            <person name="Roth O."/>
            <person name="Liesegang H."/>
        </authorList>
    </citation>
    <scope>NUCLEOTIDE SEQUENCE</scope>
    <source>
        <strain evidence="1">K05K4</strain>
    </source>
</reference>
<dbReference type="EMBL" id="CP017902">
    <property type="protein sequence ID" value="ARP17431.1"/>
    <property type="molecule type" value="Genomic_DNA"/>
</dbReference>
<evidence type="ECO:0000313" key="1">
    <source>
        <dbReference type="EMBL" id="ARP17431.1"/>
    </source>
</evidence>
<name>A0A1W6UHK7_VIBAL</name>
<dbReference type="AlphaFoldDB" id="A0A1W6UHK7"/>
<protein>
    <submittedName>
        <fullName evidence="1">Uncharacterized protein</fullName>
    </submittedName>
</protein>
<proteinExistence type="predicted"/>